<evidence type="ECO:0000256" key="1">
    <source>
        <dbReference type="SAM" id="SignalP"/>
    </source>
</evidence>
<proteinExistence type="predicted"/>
<protein>
    <recommendedName>
        <fullName evidence="4">Lipoprotein</fullName>
    </recommendedName>
</protein>
<dbReference type="OrthoDB" id="6896718at2"/>
<organism evidence="2 3">
    <name type="scientific">Pseudomonas spelaei</name>
    <dbReference type="NCBI Taxonomy" id="1055469"/>
    <lineage>
        <taxon>Bacteria</taxon>
        <taxon>Pseudomonadati</taxon>
        <taxon>Pseudomonadota</taxon>
        <taxon>Gammaproteobacteria</taxon>
        <taxon>Pseudomonadales</taxon>
        <taxon>Pseudomonadaceae</taxon>
        <taxon>Pseudomonas</taxon>
    </lineage>
</organism>
<evidence type="ECO:0000313" key="2">
    <source>
        <dbReference type="EMBL" id="MUF05760.1"/>
    </source>
</evidence>
<keyword evidence="3" id="KW-1185">Reference proteome</keyword>
<dbReference type="Proteomes" id="UP000438196">
    <property type="component" value="Unassembled WGS sequence"/>
</dbReference>
<dbReference type="EMBL" id="WNNK01000012">
    <property type="protein sequence ID" value="MUF05760.1"/>
    <property type="molecule type" value="Genomic_DNA"/>
</dbReference>
<dbReference type="AlphaFoldDB" id="A0A6I3W573"/>
<feature type="chain" id="PRO_5026240060" description="Lipoprotein" evidence="1">
    <location>
        <begin position="21"/>
        <end position="145"/>
    </location>
</feature>
<sequence length="145" mass="15781">MSRIQSISLIALALATATLSGCVTPPTWVNRGPVDLDVWNGLMNCYTDANIIDGERMEGTICATQESGFFGGGEPEVYFGPWNRKFMKEYASAATAGIAQDWNGKKVFLQCAPTLATDNKTVTTRFCKVTVNDQLLVSATVKYVK</sequence>
<dbReference type="RefSeq" id="WP_155584023.1">
    <property type="nucleotide sequence ID" value="NZ_JBHSTH010000017.1"/>
</dbReference>
<comment type="caution">
    <text evidence="2">The sequence shown here is derived from an EMBL/GenBank/DDBJ whole genome shotgun (WGS) entry which is preliminary data.</text>
</comment>
<name>A0A6I3W573_9PSED</name>
<gene>
    <name evidence="2" type="ORF">GNF76_15505</name>
</gene>
<evidence type="ECO:0008006" key="4">
    <source>
        <dbReference type="Google" id="ProtNLM"/>
    </source>
</evidence>
<accession>A0A6I3W573</accession>
<feature type="signal peptide" evidence="1">
    <location>
        <begin position="1"/>
        <end position="20"/>
    </location>
</feature>
<keyword evidence="1" id="KW-0732">Signal</keyword>
<dbReference type="PROSITE" id="PS51257">
    <property type="entry name" value="PROKAR_LIPOPROTEIN"/>
    <property type="match status" value="1"/>
</dbReference>
<reference evidence="2 3" key="1">
    <citation type="submission" date="2019-11" db="EMBL/GenBank/DDBJ databases">
        <title>Pseudomonas karstica sp. nov. and Pseudomonas spelaei sp. nov. from karst caves.</title>
        <authorList>
            <person name="Zeman M."/>
        </authorList>
    </citation>
    <scope>NUCLEOTIDE SEQUENCE [LARGE SCALE GENOMIC DNA]</scope>
    <source>
        <strain evidence="2 3">CCM 7893</strain>
    </source>
</reference>
<evidence type="ECO:0000313" key="3">
    <source>
        <dbReference type="Proteomes" id="UP000438196"/>
    </source>
</evidence>